<dbReference type="EMBL" id="JACRSS010000002">
    <property type="protein sequence ID" value="MBC8538558.1"/>
    <property type="molecule type" value="Genomic_DNA"/>
</dbReference>
<dbReference type="InterPro" id="IPR036736">
    <property type="entry name" value="ACP-like_sf"/>
</dbReference>
<sequence length="72" mass="8253">MEFEKIRDIIAEKMDMDPADITMESSFEDMEIDSLDMVEIVMDIEEAFDISIETGDGLKTVADLVDYIKNNK</sequence>
<accession>A0A926DI62</accession>
<evidence type="ECO:0000256" key="6">
    <source>
        <dbReference type="ARBA" id="ARBA00023160"/>
    </source>
</evidence>
<evidence type="ECO:0000256" key="5">
    <source>
        <dbReference type="ARBA" id="ARBA00023098"/>
    </source>
</evidence>
<dbReference type="GO" id="GO:0000036">
    <property type="term" value="F:acyl carrier activity"/>
    <property type="evidence" value="ECO:0007669"/>
    <property type="project" value="UniProtKB-UniRule"/>
</dbReference>
<dbReference type="NCBIfam" id="NF002148">
    <property type="entry name" value="PRK00982.1-2"/>
    <property type="match status" value="1"/>
</dbReference>
<dbReference type="GO" id="GO:0016020">
    <property type="term" value="C:membrane"/>
    <property type="evidence" value="ECO:0007669"/>
    <property type="project" value="GOC"/>
</dbReference>
<keyword evidence="3 7" id="KW-0597">Phosphoprotein</keyword>
<dbReference type="HAMAP" id="MF_01217">
    <property type="entry name" value="Acyl_carrier"/>
    <property type="match status" value="1"/>
</dbReference>
<dbReference type="NCBIfam" id="NF002150">
    <property type="entry name" value="PRK00982.1-4"/>
    <property type="match status" value="1"/>
</dbReference>
<dbReference type="PANTHER" id="PTHR20863:SF76">
    <property type="entry name" value="CARRIER DOMAIN-CONTAINING PROTEIN"/>
    <property type="match status" value="1"/>
</dbReference>
<reference evidence="9" key="1">
    <citation type="submission" date="2020-08" db="EMBL/GenBank/DDBJ databases">
        <title>Genome public.</title>
        <authorList>
            <person name="Liu C."/>
            <person name="Sun Q."/>
        </authorList>
    </citation>
    <scope>NUCLEOTIDE SEQUENCE</scope>
    <source>
        <strain evidence="9">NSJ-63</strain>
    </source>
</reference>
<dbReference type="PROSITE" id="PS50075">
    <property type="entry name" value="CARRIER"/>
    <property type="match status" value="1"/>
</dbReference>
<keyword evidence="10" id="KW-1185">Reference proteome</keyword>
<dbReference type="GO" id="GO:0005829">
    <property type="term" value="C:cytosol"/>
    <property type="evidence" value="ECO:0007669"/>
    <property type="project" value="TreeGrafter"/>
</dbReference>
<keyword evidence="2 7" id="KW-0444">Lipid biosynthesis</keyword>
<dbReference type="SUPFAM" id="SSF47336">
    <property type="entry name" value="ACP-like"/>
    <property type="match status" value="1"/>
</dbReference>
<keyword evidence="7" id="KW-0963">Cytoplasm</keyword>
<evidence type="ECO:0000313" key="10">
    <source>
        <dbReference type="Proteomes" id="UP000617951"/>
    </source>
</evidence>
<feature type="domain" description="Carrier" evidence="8">
    <location>
        <begin position="1"/>
        <end position="72"/>
    </location>
</feature>
<evidence type="ECO:0000256" key="7">
    <source>
        <dbReference type="HAMAP-Rule" id="MF_01217"/>
    </source>
</evidence>
<evidence type="ECO:0000256" key="2">
    <source>
        <dbReference type="ARBA" id="ARBA00022516"/>
    </source>
</evidence>
<keyword evidence="5 7" id="KW-0443">Lipid metabolism</keyword>
<dbReference type="GO" id="GO:0000035">
    <property type="term" value="F:acyl binding"/>
    <property type="evidence" value="ECO:0007669"/>
    <property type="project" value="TreeGrafter"/>
</dbReference>
<dbReference type="AlphaFoldDB" id="A0A926DI62"/>
<evidence type="ECO:0000313" key="9">
    <source>
        <dbReference type="EMBL" id="MBC8538558.1"/>
    </source>
</evidence>
<feature type="modified residue" description="O-(pantetheine 4'-phosphoryl)serine" evidence="7">
    <location>
        <position position="34"/>
    </location>
</feature>
<dbReference type="Gene3D" id="1.10.1200.10">
    <property type="entry name" value="ACP-like"/>
    <property type="match status" value="1"/>
</dbReference>
<evidence type="ECO:0000259" key="8">
    <source>
        <dbReference type="PROSITE" id="PS50075"/>
    </source>
</evidence>
<name>A0A926DI62_9FIRM</name>
<keyword evidence="6 7" id="KW-0275">Fatty acid biosynthesis</keyword>
<comment type="subcellular location">
    <subcellularLocation>
        <location evidence="7">Cytoplasm</location>
    </subcellularLocation>
</comment>
<dbReference type="Proteomes" id="UP000617951">
    <property type="component" value="Unassembled WGS sequence"/>
</dbReference>
<organism evidence="9 10">
    <name type="scientific">Guopingia tenuis</name>
    <dbReference type="NCBI Taxonomy" id="2763656"/>
    <lineage>
        <taxon>Bacteria</taxon>
        <taxon>Bacillati</taxon>
        <taxon>Bacillota</taxon>
        <taxon>Clostridia</taxon>
        <taxon>Christensenellales</taxon>
        <taxon>Christensenellaceae</taxon>
        <taxon>Guopingia</taxon>
    </lineage>
</organism>
<comment type="pathway">
    <text evidence="7">Lipid metabolism; fatty acid biosynthesis.</text>
</comment>
<proteinExistence type="inferred from homology"/>
<dbReference type="Pfam" id="PF00550">
    <property type="entry name" value="PP-binding"/>
    <property type="match status" value="1"/>
</dbReference>
<comment type="function">
    <text evidence="7">Carrier of the growing fatty acid chain in fatty acid biosynthesis.</text>
</comment>
<dbReference type="RefSeq" id="WP_178619783.1">
    <property type="nucleotide sequence ID" value="NZ_JACRSS010000002.1"/>
</dbReference>
<dbReference type="InterPro" id="IPR003231">
    <property type="entry name" value="ACP"/>
</dbReference>
<comment type="similarity">
    <text evidence="7">Belongs to the acyl carrier protein (ACP) family.</text>
</comment>
<gene>
    <name evidence="7" type="primary">acpP</name>
    <name evidence="9" type="ORF">H8693_06385</name>
</gene>
<comment type="PTM">
    <text evidence="7">4'-phosphopantetheine is transferred from CoA to a specific serine of apo-ACP by AcpS. This modification is essential for activity because fatty acids are bound in thioester linkage to the sulfhydryl of the prosthetic group.</text>
</comment>
<keyword evidence="1 7" id="KW-0596">Phosphopantetheine</keyword>
<dbReference type="GO" id="GO:0009245">
    <property type="term" value="P:lipid A biosynthetic process"/>
    <property type="evidence" value="ECO:0007669"/>
    <property type="project" value="TreeGrafter"/>
</dbReference>
<evidence type="ECO:0000256" key="3">
    <source>
        <dbReference type="ARBA" id="ARBA00022553"/>
    </source>
</evidence>
<dbReference type="PANTHER" id="PTHR20863">
    <property type="entry name" value="ACYL CARRIER PROTEIN"/>
    <property type="match status" value="1"/>
</dbReference>
<evidence type="ECO:0000256" key="1">
    <source>
        <dbReference type="ARBA" id="ARBA00022450"/>
    </source>
</evidence>
<comment type="caution">
    <text evidence="9">The sequence shown here is derived from an EMBL/GenBank/DDBJ whole genome shotgun (WGS) entry which is preliminary data.</text>
</comment>
<keyword evidence="4 7" id="KW-0276">Fatty acid metabolism</keyword>
<protein>
    <recommendedName>
        <fullName evidence="7">Acyl carrier protein</fullName>
        <shortName evidence="7">ACP</shortName>
    </recommendedName>
</protein>
<evidence type="ECO:0000256" key="4">
    <source>
        <dbReference type="ARBA" id="ARBA00022832"/>
    </source>
</evidence>
<dbReference type="InterPro" id="IPR009081">
    <property type="entry name" value="PP-bd_ACP"/>
</dbReference>